<dbReference type="PANTHER" id="PTHR39966">
    <property type="entry name" value="BLL2471 PROTEIN-RELATED"/>
    <property type="match status" value="1"/>
</dbReference>
<proteinExistence type="predicted"/>
<feature type="domain" description="Hemerythrin-like" evidence="1">
    <location>
        <begin position="15"/>
        <end position="144"/>
    </location>
</feature>
<name>A0A5S9QRZ1_9GAMM</name>
<dbReference type="GO" id="GO:0005886">
    <property type="term" value="C:plasma membrane"/>
    <property type="evidence" value="ECO:0007669"/>
    <property type="project" value="TreeGrafter"/>
</dbReference>
<protein>
    <recommendedName>
        <fullName evidence="1">Hemerythrin-like domain-containing protein</fullName>
    </recommendedName>
</protein>
<dbReference type="PANTHER" id="PTHR39966:SF1">
    <property type="entry name" value="HEMERYTHRIN-LIKE DOMAIN-CONTAINING PROTEIN"/>
    <property type="match status" value="1"/>
</dbReference>
<evidence type="ECO:0000313" key="3">
    <source>
        <dbReference type="Proteomes" id="UP000434580"/>
    </source>
</evidence>
<gene>
    <name evidence="2" type="ORF">DPBNPPHM_02674</name>
</gene>
<dbReference type="OrthoDB" id="9776369at2"/>
<dbReference type="Pfam" id="PF01814">
    <property type="entry name" value="Hemerythrin"/>
    <property type="match status" value="1"/>
</dbReference>
<organism evidence="2 3">
    <name type="scientific">BD1-7 clade bacterium</name>
    <dbReference type="NCBI Taxonomy" id="2029982"/>
    <lineage>
        <taxon>Bacteria</taxon>
        <taxon>Pseudomonadati</taxon>
        <taxon>Pseudomonadota</taxon>
        <taxon>Gammaproteobacteria</taxon>
        <taxon>Cellvibrionales</taxon>
        <taxon>Spongiibacteraceae</taxon>
        <taxon>BD1-7 clade</taxon>
    </lineage>
</organism>
<evidence type="ECO:0000313" key="2">
    <source>
        <dbReference type="EMBL" id="CAA0121043.1"/>
    </source>
</evidence>
<accession>A0A5S9QRZ1</accession>
<dbReference type="Gene3D" id="1.20.120.520">
    <property type="entry name" value="nmb1532 protein domain like"/>
    <property type="match status" value="1"/>
</dbReference>
<evidence type="ECO:0000259" key="1">
    <source>
        <dbReference type="Pfam" id="PF01814"/>
    </source>
</evidence>
<reference evidence="2 3" key="1">
    <citation type="submission" date="2019-11" db="EMBL/GenBank/DDBJ databases">
        <authorList>
            <person name="Holert J."/>
        </authorList>
    </citation>
    <scope>NUCLEOTIDE SEQUENCE [LARGE SCALE GENOMIC DNA]</scope>
    <source>
        <strain evidence="2">BC5_2</strain>
    </source>
</reference>
<dbReference type="AlphaFoldDB" id="A0A5S9QRZ1"/>
<sequence length="175" mass="20111">MLHHGQIEVNSVVAIIDELKQDHRAMAALLVQLQRKAQNAQTPEHLNSLRVLLDEIVAFSDGIHHYMEEQVMNCLLSTENAGDYKSVLYHMIEDHQILDDLAELVYAQIDRGDRTGFRAALIRSADRFVKHHLQHADNEQKKLFFYAERHLTDEQWHALDIKKAAFLAGNFSESA</sequence>
<dbReference type="EMBL" id="CACSII010000021">
    <property type="protein sequence ID" value="CAA0121043.1"/>
    <property type="molecule type" value="Genomic_DNA"/>
</dbReference>
<dbReference type="InterPro" id="IPR012312">
    <property type="entry name" value="Hemerythrin-like"/>
</dbReference>
<dbReference type="Proteomes" id="UP000434580">
    <property type="component" value="Unassembled WGS sequence"/>
</dbReference>